<gene>
    <name evidence="1" type="ORF">ACX27_15340</name>
</gene>
<dbReference type="Proteomes" id="UP000062645">
    <property type="component" value="Chromosome"/>
</dbReference>
<dbReference type="EMBL" id="CP012036">
    <property type="protein sequence ID" value="ALF53917.1"/>
    <property type="molecule type" value="Genomic_DNA"/>
</dbReference>
<sequence length="77" mass="8724">MHDLTFISLNQVQRQAIAIVLLIFLSKPRNLNANLFVRKAANHPQLQTNLLACTTVDDANHNNNLLSTVNYHTMLNK</sequence>
<organism evidence="1 2">
    <name type="scientific">Nostoc piscinale CENA21</name>
    <dbReference type="NCBI Taxonomy" id="224013"/>
    <lineage>
        <taxon>Bacteria</taxon>
        <taxon>Bacillati</taxon>
        <taxon>Cyanobacteriota</taxon>
        <taxon>Cyanophyceae</taxon>
        <taxon>Nostocales</taxon>
        <taxon>Nostocaceae</taxon>
        <taxon>Nostoc</taxon>
    </lineage>
</organism>
<dbReference type="KEGG" id="npz:ACX27_15340"/>
<reference evidence="1 2" key="2">
    <citation type="journal article" date="2016" name="Genome Announc.">
        <title>Draft Genome Sequence of the N2-Fixing Cyanobacterium Nostoc piscinale CENA21, Isolated from the Brazilian Amazon Floodplain.</title>
        <authorList>
            <person name="Leao T."/>
            <person name="Guimaraes P.I."/>
            <person name="de Melo A.G."/>
            <person name="Ramos R.T."/>
            <person name="Leao P.N."/>
            <person name="Silva A."/>
            <person name="Fiore M.F."/>
            <person name="Schneider M.P."/>
        </authorList>
    </citation>
    <scope>NUCLEOTIDE SEQUENCE [LARGE SCALE GENOMIC DNA]</scope>
    <source>
        <strain evidence="1 2">CENA21</strain>
    </source>
</reference>
<protein>
    <submittedName>
        <fullName evidence="1">Uncharacterized protein</fullName>
    </submittedName>
</protein>
<name>A0A0M3V5M3_9NOSO</name>
<proteinExistence type="predicted"/>
<accession>A0A0M3V5M3</accession>
<dbReference type="AlphaFoldDB" id="A0A0M3V5M3"/>
<keyword evidence="2" id="KW-1185">Reference proteome</keyword>
<reference evidence="2" key="1">
    <citation type="submission" date="2015-07" db="EMBL/GenBank/DDBJ databases">
        <title>Genome Of Nitrogen-Fixing Cyanobacterium Nostoc piscinale CENA21 From Solimoes/Amazon River Floodplain Sediments And Comparative Genomics To Uncover Biosynthetic Natural Products Potential.</title>
        <authorList>
            <person name="Leao T.F."/>
            <person name="Leao P.N."/>
            <person name="Guimaraes P.I."/>
            <person name="de Melo A.G.C."/>
            <person name="Ramos R.T.J."/>
            <person name="Silva A."/>
            <person name="Fiore M.F."/>
            <person name="Schneider M.P.C."/>
        </authorList>
    </citation>
    <scope>NUCLEOTIDE SEQUENCE [LARGE SCALE GENOMIC DNA]</scope>
    <source>
        <strain evidence="2">CENA21</strain>
    </source>
</reference>
<evidence type="ECO:0000313" key="1">
    <source>
        <dbReference type="EMBL" id="ALF53917.1"/>
    </source>
</evidence>
<evidence type="ECO:0000313" key="2">
    <source>
        <dbReference type="Proteomes" id="UP000062645"/>
    </source>
</evidence>